<sequence length="263" mass="29139">MSDSQKNRHTGTPLPQMLRPGRSQPRDLNRDLPATPGPGSWEGFDNNAQSLFTQVKRDMASKDHGTPFEGTGQVTYSIKSPFNKQIKMSIYWNGNEIFGQFCIAGGHGEGFMRYEGEMALDAKVDSGDRIELYWRGYGGFWQQIVPAVSSDCTKLTLQFHDNGDYIIGEISPFDEKGAINWHPSRDGNMYLDSQTCGFAGVAIDPKFYTATPENAKEGYDKFGPDMTAEVTGPQELGRSAPDCTVSKVINNMILVSHLFLTSI</sequence>
<proteinExistence type="predicted"/>
<keyword evidence="3" id="KW-1185">Reference proteome</keyword>
<reference evidence="2" key="1">
    <citation type="submission" date="2021-12" db="EMBL/GenBank/DDBJ databases">
        <title>Convergent genome expansion in fungi linked to evolution of root-endophyte symbiosis.</title>
        <authorList>
            <consortium name="DOE Joint Genome Institute"/>
            <person name="Ke Y.-H."/>
            <person name="Bonito G."/>
            <person name="Liao H.-L."/>
            <person name="Looney B."/>
            <person name="Rojas-Flechas A."/>
            <person name="Nash J."/>
            <person name="Hameed K."/>
            <person name="Schadt C."/>
            <person name="Martin F."/>
            <person name="Crous P.W."/>
            <person name="Miettinen O."/>
            <person name="Magnuson J.K."/>
            <person name="Labbe J."/>
            <person name="Jacobson D."/>
            <person name="Doktycz M.J."/>
            <person name="Veneault-Fourrey C."/>
            <person name="Kuo A."/>
            <person name="Mondo S."/>
            <person name="Calhoun S."/>
            <person name="Riley R."/>
            <person name="Ohm R."/>
            <person name="LaButti K."/>
            <person name="Andreopoulos B."/>
            <person name="Pangilinan J."/>
            <person name="Nolan M."/>
            <person name="Tritt A."/>
            <person name="Clum A."/>
            <person name="Lipzen A."/>
            <person name="Daum C."/>
            <person name="Barry K."/>
            <person name="Grigoriev I.V."/>
            <person name="Vilgalys R."/>
        </authorList>
    </citation>
    <scope>NUCLEOTIDE SEQUENCE</scope>
    <source>
        <strain evidence="2">PMI_201</strain>
    </source>
</reference>
<name>A0AAD4KM01_9EURO</name>
<dbReference type="GeneID" id="70247381"/>
<dbReference type="RefSeq" id="XP_046068238.1">
    <property type="nucleotide sequence ID" value="XM_046217094.1"/>
</dbReference>
<organism evidence="2 3">
    <name type="scientific">Talaromyces proteolyticus</name>
    <dbReference type="NCBI Taxonomy" id="1131652"/>
    <lineage>
        <taxon>Eukaryota</taxon>
        <taxon>Fungi</taxon>
        <taxon>Dikarya</taxon>
        <taxon>Ascomycota</taxon>
        <taxon>Pezizomycotina</taxon>
        <taxon>Eurotiomycetes</taxon>
        <taxon>Eurotiomycetidae</taxon>
        <taxon>Eurotiales</taxon>
        <taxon>Trichocomaceae</taxon>
        <taxon>Talaromyces</taxon>
        <taxon>Talaromyces sect. Bacilispori</taxon>
    </lineage>
</organism>
<dbReference type="EMBL" id="JAJTJA010000011">
    <property type="protein sequence ID" value="KAH8692241.1"/>
    <property type="molecule type" value="Genomic_DNA"/>
</dbReference>
<accession>A0AAD4KM01</accession>
<evidence type="ECO:0000256" key="1">
    <source>
        <dbReference type="SAM" id="MobiDB-lite"/>
    </source>
</evidence>
<gene>
    <name evidence="2" type="ORF">BGW36DRAFT_387266</name>
</gene>
<evidence type="ECO:0000313" key="2">
    <source>
        <dbReference type="EMBL" id="KAH8692241.1"/>
    </source>
</evidence>
<feature type="region of interest" description="Disordered" evidence="1">
    <location>
        <begin position="1"/>
        <end position="46"/>
    </location>
</feature>
<evidence type="ECO:0000313" key="3">
    <source>
        <dbReference type="Proteomes" id="UP001201262"/>
    </source>
</evidence>
<comment type="caution">
    <text evidence="2">The sequence shown here is derived from an EMBL/GenBank/DDBJ whole genome shotgun (WGS) entry which is preliminary data.</text>
</comment>
<dbReference type="AlphaFoldDB" id="A0AAD4KM01"/>
<dbReference type="Proteomes" id="UP001201262">
    <property type="component" value="Unassembled WGS sequence"/>
</dbReference>
<protein>
    <submittedName>
        <fullName evidence="2">Uncharacterized protein</fullName>
    </submittedName>
</protein>